<feature type="compositionally biased region" description="Basic and acidic residues" evidence="8">
    <location>
        <begin position="321"/>
        <end position="339"/>
    </location>
</feature>
<keyword evidence="4 7" id="KW-0812">Transmembrane</keyword>
<dbReference type="AlphaFoldDB" id="D8QJU4"/>
<dbReference type="RefSeq" id="XP_003026678.1">
    <property type="nucleotide sequence ID" value="XM_003026632.1"/>
</dbReference>
<dbReference type="STRING" id="578458.D8QJU4"/>
<dbReference type="GO" id="GO:0035435">
    <property type="term" value="P:phosphate ion transmembrane transport"/>
    <property type="evidence" value="ECO:0007669"/>
    <property type="project" value="TreeGrafter"/>
</dbReference>
<evidence type="ECO:0000256" key="7">
    <source>
        <dbReference type="RuleBase" id="RU363058"/>
    </source>
</evidence>
<feature type="transmembrane region" description="Helical" evidence="7">
    <location>
        <begin position="179"/>
        <end position="204"/>
    </location>
</feature>
<protein>
    <recommendedName>
        <fullName evidence="7">Phosphate transporter</fullName>
    </recommendedName>
</protein>
<reference evidence="9 10" key="1">
    <citation type="journal article" date="2010" name="Nat. Biotechnol.">
        <title>Genome sequence of the model mushroom Schizophyllum commune.</title>
        <authorList>
            <person name="Ohm R.A."/>
            <person name="de Jong J.F."/>
            <person name="Lugones L.G."/>
            <person name="Aerts A."/>
            <person name="Kothe E."/>
            <person name="Stajich J.E."/>
            <person name="de Vries R.P."/>
            <person name="Record E."/>
            <person name="Levasseur A."/>
            <person name="Baker S.E."/>
            <person name="Bartholomew K.A."/>
            <person name="Coutinho P.M."/>
            <person name="Erdmann S."/>
            <person name="Fowler T.J."/>
            <person name="Gathman A.C."/>
            <person name="Lombard V."/>
            <person name="Henrissat B."/>
            <person name="Knabe N."/>
            <person name="Kuees U."/>
            <person name="Lilly W.W."/>
            <person name="Lindquist E."/>
            <person name="Lucas S."/>
            <person name="Magnuson J.K."/>
            <person name="Piumi F."/>
            <person name="Raudaskoski M."/>
            <person name="Salamov A."/>
            <person name="Schmutz J."/>
            <person name="Schwarze F.W.M.R."/>
            <person name="vanKuyk P.A."/>
            <person name="Horton J.S."/>
            <person name="Grigoriev I.V."/>
            <person name="Woesten H.A.B."/>
        </authorList>
    </citation>
    <scope>NUCLEOTIDE SEQUENCE [LARGE SCALE GENOMIC DNA]</scope>
    <source>
        <strain evidence="10">H4-8 / FGSC 9210</strain>
    </source>
</reference>
<evidence type="ECO:0000256" key="6">
    <source>
        <dbReference type="ARBA" id="ARBA00023136"/>
    </source>
</evidence>
<evidence type="ECO:0000256" key="8">
    <source>
        <dbReference type="SAM" id="MobiDB-lite"/>
    </source>
</evidence>
<keyword evidence="10" id="KW-1185">Reference proteome</keyword>
<name>D8QJU4_SCHCM</name>
<dbReference type="Pfam" id="PF01384">
    <property type="entry name" value="PHO4"/>
    <property type="match status" value="1"/>
</dbReference>
<dbReference type="InterPro" id="IPR001204">
    <property type="entry name" value="Phos_transporter"/>
</dbReference>
<keyword evidence="3 7" id="KW-0592">Phosphate transport</keyword>
<dbReference type="PANTHER" id="PTHR11101:SF80">
    <property type="entry name" value="PHOSPHATE TRANSPORTER"/>
    <property type="match status" value="1"/>
</dbReference>
<feature type="transmembrane region" description="Helical" evidence="7">
    <location>
        <begin position="559"/>
        <end position="585"/>
    </location>
</feature>
<dbReference type="EMBL" id="GL377315">
    <property type="protein sequence ID" value="EFI91775.1"/>
    <property type="molecule type" value="Genomic_DNA"/>
</dbReference>
<dbReference type="VEuPathDB" id="FungiDB:SCHCODRAFT_02643764"/>
<evidence type="ECO:0000313" key="10">
    <source>
        <dbReference type="Proteomes" id="UP000007431"/>
    </source>
</evidence>
<dbReference type="InParanoid" id="D8QJU4"/>
<dbReference type="PANTHER" id="PTHR11101">
    <property type="entry name" value="PHOSPHATE TRANSPORTER"/>
    <property type="match status" value="1"/>
</dbReference>
<keyword evidence="6 7" id="KW-0472">Membrane</keyword>
<accession>D8QJU4</accession>
<evidence type="ECO:0000313" key="9">
    <source>
        <dbReference type="EMBL" id="EFI91775.1"/>
    </source>
</evidence>
<feature type="transmembrane region" description="Helical" evidence="7">
    <location>
        <begin position="147"/>
        <end position="167"/>
    </location>
</feature>
<feature type="transmembrane region" description="Helical" evidence="7">
    <location>
        <begin position="86"/>
        <end position="105"/>
    </location>
</feature>
<evidence type="ECO:0000256" key="2">
    <source>
        <dbReference type="ARBA" id="ARBA00022448"/>
    </source>
</evidence>
<dbReference type="GO" id="GO:0016020">
    <property type="term" value="C:membrane"/>
    <property type="evidence" value="ECO:0007669"/>
    <property type="project" value="UniProtKB-SubCell"/>
</dbReference>
<evidence type="ECO:0000256" key="4">
    <source>
        <dbReference type="ARBA" id="ARBA00022692"/>
    </source>
</evidence>
<dbReference type="HOGENOM" id="CLU_015355_3_0_1"/>
<comment type="function">
    <text evidence="7">Sodium-phosphate symporter.</text>
</comment>
<dbReference type="KEGG" id="scm:SCHCO_02643764"/>
<feature type="transmembrane region" description="Helical" evidence="7">
    <location>
        <begin position="515"/>
        <end position="547"/>
    </location>
</feature>
<evidence type="ECO:0000256" key="5">
    <source>
        <dbReference type="ARBA" id="ARBA00022989"/>
    </source>
</evidence>
<keyword evidence="5 7" id="KW-1133">Transmembrane helix</keyword>
<dbReference type="eggNOG" id="KOG2493">
    <property type="taxonomic scope" value="Eukaryota"/>
</dbReference>
<feature type="transmembrane region" description="Helical" evidence="7">
    <location>
        <begin position="45"/>
        <end position="65"/>
    </location>
</feature>
<dbReference type="OrthoDB" id="260807at2759"/>
<evidence type="ECO:0000256" key="1">
    <source>
        <dbReference type="ARBA" id="ARBA00004141"/>
    </source>
</evidence>
<keyword evidence="2 7" id="KW-0813">Transport</keyword>
<evidence type="ECO:0000256" key="3">
    <source>
        <dbReference type="ARBA" id="ARBA00022592"/>
    </source>
</evidence>
<dbReference type="Proteomes" id="UP000007431">
    <property type="component" value="Unassembled WGS sequence"/>
</dbReference>
<organism evidence="10">
    <name type="scientific">Schizophyllum commune (strain H4-8 / FGSC 9210)</name>
    <name type="common">Split gill fungus</name>
    <dbReference type="NCBI Taxonomy" id="578458"/>
    <lineage>
        <taxon>Eukaryota</taxon>
        <taxon>Fungi</taxon>
        <taxon>Dikarya</taxon>
        <taxon>Basidiomycota</taxon>
        <taxon>Agaricomycotina</taxon>
        <taxon>Agaricomycetes</taxon>
        <taxon>Agaricomycetidae</taxon>
        <taxon>Agaricales</taxon>
        <taxon>Schizophyllaceae</taxon>
        <taxon>Schizophyllum</taxon>
    </lineage>
</organism>
<feature type="transmembrane region" description="Helical" evidence="7">
    <location>
        <begin position="219"/>
        <end position="244"/>
    </location>
</feature>
<comment type="similarity">
    <text evidence="7">Belongs to the inorganic phosphate transporter (PiT) (TC 2.A.20) family.</text>
</comment>
<feature type="region of interest" description="Disordered" evidence="8">
    <location>
        <begin position="313"/>
        <end position="353"/>
    </location>
</feature>
<dbReference type="OMA" id="ITWVGYK"/>
<gene>
    <name evidence="9" type="ORF">SCHCODRAFT_17743</name>
</gene>
<dbReference type="GO" id="GO:0005315">
    <property type="term" value="F:phosphate transmembrane transporter activity"/>
    <property type="evidence" value="ECO:0007669"/>
    <property type="project" value="InterPro"/>
</dbReference>
<feature type="transmembrane region" description="Helical" evidence="7">
    <location>
        <begin position="475"/>
        <end position="495"/>
    </location>
</feature>
<dbReference type="GeneID" id="9593716"/>
<feature type="transmembrane region" description="Helical" evidence="7">
    <location>
        <begin position="7"/>
        <end position="25"/>
    </location>
</feature>
<sequence length="594" mass="64022">MARMSQYDYLFVFGLFFASMDAYGIGANDVANSFATSVSSRSLRLWQACIAAAIMEFLGAVLAGARVSGTIKNDIVDIEIFRDDPGMLLLAMVCAVAGSSIWLIFATRHQMPVSTTHCIVGALTGVGVAAGGPGAVHWGWDGLGQIFATWGVAPLVAGGFAAVVYLLTKYIVLVRKDSVRAGLIMAPFWWFAVTVILTLCILWKGSPNLGLKDMSTPDLMAAVFGTATVVCALACTFWLPFVYCKVVRGDYTVRWYHFFAGPALWWRAPPADAGSFTAPDPVPDYYLGHHTASNPAPTGAADAENAYVAENGQDAHAQPNLRKEDTASSEDGKEGKESAEESDQAQNRDARLSDVELPKIEGAWIEPRNLYILARYHAVPFVKKALFGGLFKDVLTLQTTHEDSRRLADVHSRAKQYDNKTEHLYSFLQVMTACTASFAHGSNDISNAVGPFSTIYEVWRTGSYVGAKTSVPTWILAYGAVWLVIGLATYGYNIMRVLGNRLTLHSPTRGFSMELGSSIAVVLASQLALPVSTTQCIVGATAAVGICNGDVKSVNWRGIAWIFASWVITVPITGVIAGCLFGIIINAPRFGYSG</sequence>
<proteinExistence type="inferred from homology"/>
<comment type="subcellular location">
    <subcellularLocation>
        <location evidence="1 7">Membrane</location>
        <topology evidence="1 7">Multi-pass membrane protein</topology>
    </subcellularLocation>
</comment>